<proteinExistence type="predicted"/>
<evidence type="ECO:0000259" key="1">
    <source>
        <dbReference type="Pfam" id="PF10615"/>
    </source>
</evidence>
<evidence type="ECO:0000313" key="2">
    <source>
        <dbReference type="EMBL" id="GAP85592.2"/>
    </source>
</evidence>
<dbReference type="InterPro" id="IPR019595">
    <property type="entry name" value="DUF2470"/>
</dbReference>
<name>A0A1W2TCB1_ROSNE</name>
<accession>A0A1W2TCB1</accession>
<dbReference type="AlphaFoldDB" id="A0A1W2TCB1"/>
<dbReference type="Pfam" id="PF10615">
    <property type="entry name" value="DUF2470"/>
    <property type="match status" value="1"/>
</dbReference>
<gene>
    <name evidence="2" type="ORF">SAMD00023353_1301460</name>
</gene>
<dbReference type="OMA" id="VECFFFD"/>
<dbReference type="OrthoDB" id="5553410at2759"/>
<keyword evidence="3" id="KW-1185">Reference proteome</keyword>
<dbReference type="EMBL" id="DF977458">
    <property type="protein sequence ID" value="GAP85592.2"/>
    <property type="molecule type" value="Genomic_DNA"/>
</dbReference>
<evidence type="ECO:0000313" key="3">
    <source>
        <dbReference type="Proteomes" id="UP000054516"/>
    </source>
</evidence>
<dbReference type="PANTHER" id="PTHR37783:SF1">
    <property type="entry name" value="MEMBRANE PROTEIN, PUTATIVE (AFU_ORTHOLOGUE AFUA_1G04315)-RELATED"/>
    <property type="match status" value="1"/>
</dbReference>
<dbReference type="InterPro" id="IPR037119">
    <property type="entry name" value="Haem_oxidase_HugZ-like_sf"/>
</dbReference>
<dbReference type="PANTHER" id="PTHR37783">
    <property type="entry name" value="MEMBRANE PROTEIN, PUTATIVE (AFU_ORTHOLOGUE AFUA_1G04315)-RELATED"/>
    <property type="match status" value="1"/>
</dbReference>
<organism evidence="2">
    <name type="scientific">Rosellinia necatrix</name>
    <name type="common">White root-rot fungus</name>
    <dbReference type="NCBI Taxonomy" id="77044"/>
    <lineage>
        <taxon>Eukaryota</taxon>
        <taxon>Fungi</taxon>
        <taxon>Dikarya</taxon>
        <taxon>Ascomycota</taxon>
        <taxon>Pezizomycotina</taxon>
        <taxon>Sordariomycetes</taxon>
        <taxon>Xylariomycetidae</taxon>
        <taxon>Xylariales</taxon>
        <taxon>Xylariaceae</taxon>
        <taxon>Rosellinia</taxon>
    </lineage>
</organism>
<dbReference type="Gene3D" id="3.20.180.10">
    <property type="entry name" value="PNP-oxidase-like"/>
    <property type="match status" value="1"/>
</dbReference>
<reference evidence="2" key="1">
    <citation type="submission" date="2016-03" db="EMBL/GenBank/DDBJ databases">
        <title>Draft genome sequence of Rosellinia necatrix.</title>
        <authorList>
            <person name="Kanematsu S."/>
        </authorList>
    </citation>
    <scope>NUCLEOTIDE SEQUENCE [LARGE SCALE GENOMIC DNA]</scope>
    <source>
        <strain evidence="2">W97</strain>
    </source>
</reference>
<feature type="domain" description="DUF2470" evidence="1">
    <location>
        <begin position="7"/>
        <end position="80"/>
    </location>
</feature>
<dbReference type="Proteomes" id="UP000054516">
    <property type="component" value="Unassembled WGS sequence"/>
</dbReference>
<sequence length="236" mass="25212">MASDPRTRIMAHMNKEHGADLERYLRAFNGVPAAAAAGARLTDLSLGALRIETASGARHEVAVTPAMGSFADARVRLVDMAERAQAALGEGEGEGEGEAVQIKHFEGPGGAGLASFLGVALYFASAAALASGLLRPGTPAWALLDARFPYGGADTFAWLVRAIGPPVAAIHLSEAWWMARTRLAPHGVRPFGALWFAWVLETFVEGYPAFVRFDGLVRKEREKRRDGAAKEHAAKH</sequence>
<protein>
    <submittedName>
        <fullName evidence="2">Putative integral membrane protein</fullName>
    </submittedName>
</protein>